<organism evidence="2 3">
    <name type="scientific">Bugula neritina</name>
    <name type="common">Brown bryozoan</name>
    <name type="synonym">Sertularia neritina</name>
    <dbReference type="NCBI Taxonomy" id="10212"/>
    <lineage>
        <taxon>Eukaryota</taxon>
        <taxon>Metazoa</taxon>
        <taxon>Spiralia</taxon>
        <taxon>Lophotrochozoa</taxon>
        <taxon>Bryozoa</taxon>
        <taxon>Gymnolaemata</taxon>
        <taxon>Cheilostomatida</taxon>
        <taxon>Flustrina</taxon>
        <taxon>Buguloidea</taxon>
        <taxon>Bugulidae</taxon>
        <taxon>Bugula</taxon>
    </lineage>
</organism>
<keyword evidence="1" id="KW-0812">Transmembrane</keyword>
<evidence type="ECO:0000313" key="2">
    <source>
        <dbReference type="EMBL" id="KAF6034520.1"/>
    </source>
</evidence>
<accession>A0A7J7K7A5</accession>
<reference evidence="2" key="1">
    <citation type="submission" date="2020-06" db="EMBL/GenBank/DDBJ databases">
        <title>Draft genome of Bugula neritina, a colonial animal packing powerful symbionts and potential medicines.</title>
        <authorList>
            <person name="Rayko M."/>
        </authorList>
    </citation>
    <scope>NUCLEOTIDE SEQUENCE [LARGE SCALE GENOMIC DNA]</scope>
    <source>
        <strain evidence="2">Kwan_BN1</strain>
    </source>
</reference>
<sequence length="250" mass="26320">MLLYALIFVNIPVFVMQVYTILNAKDLFEAAKEKGLTHFQGAVDKLKAVLKKFHEKVGVLKSADDAKKAVDAVVDEHSKVQKRILSDLLQKGKDLLSGAVGLVKSAASVLKAKASELVSGLLQKGTDLLGKRATLSDHLQTIGNALSSAVSPFKDIVAGLGNSLKGHFSNLVDTVKGHASALKTKLSGHVDDLKQHGSTLLEHGKNALAALSEVASDILKQTLSNAQDSINGVAKTAANAGQTVVDHFTG</sequence>
<evidence type="ECO:0000256" key="1">
    <source>
        <dbReference type="SAM" id="Phobius"/>
    </source>
</evidence>
<dbReference type="Gene3D" id="1.20.120.20">
    <property type="entry name" value="Apolipoprotein"/>
    <property type="match status" value="1"/>
</dbReference>
<comment type="caution">
    <text evidence="2">The sequence shown here is derived from an EMBL/GenBank/DDBJ whole genome shotgun (WGS) entry which is preliminary data.</text>
</comment>
<proteinExistence type="predicted"/>
<keyword evidence="1" id="KW-1133">Transmembrane helix</keyword>
<dbReference type="EMBL" id="VXIV02001054">
    <property type="protein sequence ID" value="KAF6034520.1"/>
    <property type="molecule type" value="Genomic_DNA"/>
</dbReference>
<dbReference type="AlphaFoldDB" id="A0A7J7K7A5"/>
<keyword evidence="1" id="KW-0472">Membrane</keyword>
<gene>
    <name evidence="2" type="ORF">EB796_007173</name>
</gene>
<name>A0A7J7K7A5_BUGNE</name>
<dbReference type="Proteomes" id="UP000593567">
    <property type="component" value="Unassembled WGS sequence"/>
</dbReference>
<keyword evidence="3" id="KW-1185">Reference proteome</keyword>
<dbReference type="OrthoDB" id="6116554at2759"/>
<evidence type="ECO:0000313" key="3">
    <source>
        <dbReference type="Proteomes" id="UP000593567"/>
    </source>
</evidence>
<feature type="transmembrane region" description="Helical" evidence="1">
    <location>
        <begin position="6"/>
        <end position="24"/>
    </location>
</feature>
<protein>
    <submittedName>
        <fullName evidence="2">Uncharacterized protein</fullName>
    </submittedName>
</protein>